<dbReference type="eggNOG" id="ENOG502SC27">
    <property type="taxonomic scope" value="Eukaryota"/>
</dbReference>
<protein>
    <recommendedName>
        <fullName evidence="1">MULE transposase domain-containing protein</fullName>
    </recommendedName>
</protein>
<dbReference type="KEGG" id="pti:PHATRDRAFT_36115"/>
<dbReference type="GeneID" id="7201177"/>
<evidence type="ECO:0000313" key="3">
    <source>
        <dbReference type="Proteomes" id="UP000000759"/>
    </source>
</evidence>
<reference evidence="3" key="2">
    <citation type="submission" date="2008-08" db="EMBL/GenBank/DDBJ databases">
        <authorList>
            <consortium name="Diatom Consortium"/>
            <person name="Grigoriev I."/>
            <person name="Grimwood J."/>
            <person name="Kuo A."/>
            <person name="Otillar R.P."/>
            <person name="Salamov A."/>
            <person name="Detter J.C."/>
            <person name="Lindquist E."/>
            <person name="Shapiro H."/>
            <person name="Lucas S."/>
            <person name="Glavina del Rio T."/>
            <person name="Pitluck S."/>
            <person name="Rokhsar D."/>
            <person name="Bowler C."/>
        </authorList>
    </citation>
    <scope>GENOME REANNOTATION</scope>
    <source>
        <strain evidence="3">CCAP 1055/1</strain>
    </source>
</reference>
<reference evidence="2 3" key="1">
    <citation type="journal article" date="2008" name="Nature">
        <title>The Phaeodactylum genome reveals the evolutionary history of diatom genomes.</title>
        <authorList>
            <person name="Bowler C."/>
            <person name="Allen A.E."/>
            <person name="Badger J.H."/>
            <person name="Grimwood J."/>
            <person name="Jabbari K."/>
            <person name="Kuo A."/>
            <person name="Maheswari U."/>
            <person name="Martens C."/>
            <person name="Maumus F."/>
            <person name="Otillar R.P."/>
            <person name="Rayko E."/>
            <person name="Salamov A."/>
            <person name="Vandepoele K."/>
            <person name="Beszteri B."/>
            <person name="Gruber A."/>
            <person name="Heijde M."/>
            <person name="Katinka M."/>
            <person name="Mock T."/>
            <person name="Valentin K."/>
            <person name="Verret F."/>
            <person name="Berges J.A."/>
            <person name="Brownlee C."/>
            <person name="Cadoret J.P."/>
            <person name="Chiovitti A."/>
            <person name="Choi C.J."/>
            <person name="Coesel S."/>
            <person name="De Martino A."/>
            <person name="Detter J.C."/>
            <person name="Durkin C."/>
            <person name="Falciatore A."/>
            <person name="Fournet J."/>
            <person name="Haruta M."/>
            <person name="Huysman M.J."/>
            <person name="Jenkins B.D."/>
            <person name="Jiroutova K."/>
            <person name="Jorgensen R.E."/>
            <person name="Joubert Y."/>
            <person name="Kaplan A."/>
            <person name="Kroger N."/>
            <person name="Kroth P.G."/>
            <person name="La Roche J."/>
            <person name="Lindquist E."/>
            <person name="Lommer M."/>
            <person name="Martin-Jezequel V."/>
            <person name="Lopez P.J."/>
            <person name="Lucas S."/>
            <person name="Mangogna M."/>
            <person name="McGinnis K."/>
            <person name="Medlin L.K."/>
            <person name="Montsant A."/>
            <person name="Oudot-Le Secq M.P."/>
            <person name="Napoli C."/>
            <person name="Obornik M."/>
            <person name="Parker M.S."/>
            <person name="Petit J.L."/>
            <person name="Porcel B.M."/>
            <person name="Poulsen N."/>
            <person name="Robison M."/>
            <person name="Rychlewski L."/>
            <person name="Rynearson T.A."/>
            <person name="Schmutz J."/>
            <person name="Shapiro H."/>
            <person name="Siaut M."/>
            <person name="Stanley M."/>
            <person name="Sussman M.R."/>
            <person name="Taylor A.R."/>
            <person name="Vardi A."/>
            <person name="von Dassow P."/>
            <person name="Vyverman W."/>
            <person name="Willis A."/>
            <person name="Wyrwicz L.S."/>
            <person name="Rokhsar D.S."/>
            <person name="Weissenbach J."/>
            <person name="Armbrust E.V."/>
            <person name="Green B.R."/>
            <person name="Van de Peer Y."/>
            <person name="Grigoriev I.V."/>
        </authorList>
    </citation>
    <scope>NUCLEOTIDE SEQUENCE [LARGE SCALE GENOMIC DNA]</scope>
    <source>
        <strain evidence="2 3">CCAP 1055/1</strain>
    </source>
</reference>
<dbReference type="InParanoid" id="B7G0F4"/>
<sequence length="782" mass="88793">MEPHEVKKSIAYINGHKVQIALDAAKSSAPPSVIGKMLQLQTGNILSDSSLQHIRIRLGKEQETVLLKDEEFMTQADKLLSYLENTPEISFCAIYDDPDSPLFTVYKQRAKKDRRCLHTSIRVNSGVSAETGILDNATLDAMDPNGELDDYVDRTRCAFKLLGSQKMLLGVAWTNNESRNVFSRFSEIMVADVTEGTNNAKRPLFLFSGKTSNQNTFTTLWAFLPQQACWAFHCVWTRCIPQLLPKQGIQQMRLTITDGDPKEYGTFVDAIPTFYPLCEHKLCHWHLLYCSNLMKVQTGKCGVKAAILFRVVVLWIESWMTKIETQEEYKLSKRLLADWLATPEAIDVTLGGMGQTIVSQINAYMTLSLFPHEQRWARYRYLYTRAFNTSASSYAEAENSALKRRGDGVRPSFSVPKATQVINKGTQIRSKKRHQKAVYNLNAAKTRKPAYYANIGDLVDYIQDSLSKDFEAAASFVLFRPNADQFWVKQATRKSKNTDIPKINDSSYYKYMIPQFERTQIVELLRKFQRQASPCAHLYKVLGQSPTSTDVSVRWTKHWDVYLHRSGHSDLSKHLEDLYKQEQPGPVFVDSGQWVIGKGEKGSYFFETSLPYKPPVIRDFNRWAVSSQTTGADLSGTKNTTNMYFSSGMVQESTSLSREHAFQDSLHENSTNSQNSDCFDDTEAVTTESVSSTKRMFGSSAFVHNFHFYQEMSKLAGFDMEAAESMNKAMQEALEKVQANVAKRAGKMDYTIGPAITKDCVGLRLKPSYSPKKRRKPNLQRK</sequence>
<dbReference type="PaxDb" id="2850-Phatr36115"/>
<accession>B7G0F4</accession>
<organism evidence="2 3">
    <name type="scientific">Phaeodactylum tricornutum (strain CCAP 1055/1)</name>
    <dbReference type="NCBI Taxonomy" id="556484"/>
    <lineage>
        <taxon>Eukaryota</taxon>
        <taxon>Sar</taxon>
        <taxon>Stramenopiles</taxon>
        <taxon>Ochrophyta</taxon>
        <taxon>Bacillariophyta</taxon>
        <taxon>Bacillariophyceae</taxon>
        <taxon>Bacillariophycidae</taxon>
        <taxon>Naviculales</taxon>
        <taxon>Phaeodactylaceae</taxon>
        <taxon>Phaeodactylum</taxon>
    </lineage>
</organism>
<dbReference type="Proteomes" id="UP000000759">
    <property type="component" value="Chromosome 9"/>
</dbReference>
<keyword evidence="3" id="KW-1185">Reference proteome</keyword>
<dbReference type="AlphaFoldDB" id="B7G0F4"/>
<gene>
    <name evidence="2" type="ORF">PHATRDRAFT_36115</name>
</gene>
<feature type="domain" description="MULE transposase" evidence="1">
    <location>
        <begin position="190"/>
        <end position="287"/>
    </location>
</feature>
<dbReference type="Pfam" id="PF10551">
    <property type="entry name" value="MULE"/>
    <property type="match status" value="1"/>
</dbReference>
<dbReference type="EMBL" id="CM000612">
    <property type="protein sequence ID" value="EEC47873.1"/>
    <property type="molecule type" value="Genomic_DNA"/>
</dbReference>
<evidence type="ECO:0000259" key="1">
    <source>
        <dbReference type="Pfam" id="PF10551"/>
    </source>
</evidence>
<proteinExistence type="predicted"/>
<dbReference type="InterPro" id="IPR018289">
    <property type="entry name" value="MULE_transposase_dom"/>
</dbReference>
<dbReference type="OrthoDB" id="2402896at2759"/>
<evidence type="ECO:0000313" key="2">
    <source>
        <dbReference type="EMBL" id="EEC47873.1"/>
    </source>
</evidence>
<dbReference type="RefSeq" id="XP_002180465.1">
    <property type="nucleotide sequence ID" value="XM_002180429.1"/>
</dbReference>
<name>B7G0F4_PHATC</name>